<evidence type="ECO:0000256" key="1">
    <source>
        <dbReference type="ARBA" id="ARBA00001947"/>
    </source>
</evidence>
<proteinExistence type="inferred from homology"/>
<gene>
    <name evidence="9" type="ORF">GX50_08631</name>
</gene>
<keyword evidence="4 6" id="KW-0862">Zinc</keyword>
<protein>
    <recommendedName>
        <fullName evidence="11">Enoyl reductase (ER) domain-containing protein</fullName>
    </recommendedName>
</protein>
<dbReference type="Pfam" id="PF08240">
    <property type="entry name" value="ADH_N"/>
    <property type="match status" value="1"/>
</dbReference>
<dbReference type="AlphaFoldDB" id="A0A2B7YX13"/>
<evidence type="ECO:0000259" key="8">
    <source>
        <dbReference type="Pfam" id="PF08240"/>
    </source>
</evidence>
<dbReference type="CDD" id="cd08286">
    <property type="entry name" value="FDH_like_ADH2"/>
    <property type="match status" value="1"/>
</dbReference>
<dbReference type="Gene3D" id="3.90.180.10">
    <property type="entry name" value="Medium-chain alcohol dehydrogenases, catalytic domain"/>
    <property type="match status" value="1"/>
</dbReference>
<name>A0A2B7YX13_9EURO</name>
<dbReference type="InterPro" id="IPR013154">
    <property type="entry name" value="ADH-like_N"/>
</dbReference>
<evidence type="ECO:0008006" key="11">
    <source>
        <dbReference type="Google" id="ProtNLM"/>
    </source>
</evidence>
<dbReference type="InterPro" id="IPR036291">
    <property type="entry name" value="NAD(P)-bd_dom_sf"/>
</dbReference>
<comment type="similarity">
    <text evidence="2 6">Belongs to the zinc-containing alcohol dehydrogenase family.</text>
</comment>
<evidence type="ECO:0000256" key="5">
    <source>
        <dbReference type="ARBA" id="ARBA00023002"/>
    </source>
</evidence>
<dbReference type="PROSITE" id="PS00059">
    <property type="entry name" value="ADH_ZINC"/>
    <property type="match status" value="1"/>
</dbReference>
<dbReference type="PANTHER" id="PTHR42813">
    <property type="entry name" value="ZINC-TYPE ALCOHOL DEHYDROGENASE-LIKE"/>
    <property type="match status" value="1"/>
</dbReference>
<evidence type="ECO:0000256" key="6">
    <source>
        <dbReference type="RuleBase" id="RU361277"/>
    </source>
</evidence>
<evidence type="ECO:0000256" key="3">
    <source>
        <dbReference type="ARBA" id="ARBA00022723"/>
    </source>
</evidence>
<keyword evidence="10" id="KW-1185">Reference proteome</keyword>
<dbReference type="STRING" id="73230.A0A2B7YX13"/>
<dbReference type="Pfam" id="PF00107">
    <property type="entry name" value="ADH_zinc_N"/>
    <property type="match status" value="1"/>
</dbReference>
<feature type="domain" description="Alcohol dehydrogenase-like C-terminal" evidence="7">
    <location>
        <begin position="265"/>
        <end position="360"/>
    </location>
</feature>
<sequence length="416" mass="44609">MKAPLTTLVPRLGIRRYMTSSDLLKRPLYNHSHYSPPVSLLPATIQKHTASWPSFTPLQHPTFTTTRAASMKALVYKSKGTVVIEERPQPTIQTPTDAIVKLKHTTICGTDLHIIKGDVATATPGRVLGHEGVGVIQEVGSSVEGFAAGDTVLISCITACGACTFCRKEMSSHCVSGGWVLGNSIDGTQAEYVRIPHAASSLYKLSDKVDLPSAVMLSDALPTGLECGTLNGKVKPGSTVAIIGAGAVGMSVMMTSMLYSPSLLVMVDLDESRLAMAKRLGAHQTVNSRNAKEAVENLMKMTDGQGFDAVIEAVGIPNTFHMCQEVVAPGGVIANVGVHGTKVELYMDKLWDRNICITTRLVDAVTTPMLLKLFQAGRLDTSKLATHRFSFNECEKAYKVFGAAAEHNALKVLLNM</sequence>
<accession>A0A2B7YX13</accession>
<dbReference type="InterPro" id="IPR002328">
    <property type="entry name" value="ADH_Zn_CS"/>
</dbReference>
<dbReference type="InterPro" id="IPR013149">
    <property type="entry name" value="ADH-like_C"/>
</dbReference>
<dbReference type="Proteomes" id="UP000226031">
    <property type="component" value="Unassembled WGS sequence"/>
</dbReference>
<evidence type="ECO:0000313" key="9">
    <source>
        <dbReference type="EMBL" id="PGH28624.1"/>
    </source>
</evidence>
<reference evidence="9 10" key="1">
    <citation type="submission" date="2017-10" db="EMBL/GenBank/DDBJ databases">
        <title>Comparative genomics in systemic dimorphic fungi from Ajellomycetaceae.</title>
        <authorList>
            <person name="Munoz J.F."/>
            <person name="Mcewen J.G."/>
            <person name="Clay O.K."/>
            <person name="Cuomo C.A."/>
        </authorList>
    </citation>
    <scope>NUCLEOTIDE SEQUENCE [LARGE SCALE GENOMIC DNA]</scope>
    <source>
        <strain evidence="9 10">UAMH4076</strain>
    </source>
</reference>
<dbReference type="SUPFAM" id="SSF51735">
    <property type="entry name" value="NAD(P)-binding Rossmann-fold domains"/>
    <property type="match status" value="1"/>
</dbReference>
<comment type="cofactor">
    <cofactor evidence="1 6">
        <name>Zn(2+)</name>
        <dbReference type="ChEBI" id="CHEBI:29105"/>
    </cofactor>
</comment>
<evidence type="ECO:0000259" key="7">
    <source>
        <dbReference type="Pfam" id="PF00107"/>
    </source>
</evidence>
<keyword evidence="3 6" id="KW-0479">Metal-binding</keyword>
<dbReference type="VEuPathDB" id="FungiDB:EMCG_03204"/>
<evidence type="ECO:0000256" key="4">
    <source>
        <dbReference type="ARBA" id="ARBA00022833"/>
    </source>
</evidence>
<dbReference type="Gene3D" id="3.40.50.720">
    <property type="entry name" value="NAD(P)-binding Rossmann-like Domain"/>
    <property type="match status" value="1"/>
</dbReference>
<dbReference type="SUPFAM" id="SSF50129">
    <property type="entry name" value="GroES-like"/>
    <property type="match status" value="1"/>
</dbReference>
<evidence type="ECO:0000313" key="10">
    <source>
        <dbReference type="Proteomes" id="UP000226031"/>
    </source>
</evidence>
<dbReference type="GO" id="GO:0016491">
    <property type="term" value="F:oxidoreductase activity"/>
    <property type="evidence" value="ECO:0007669"/>
    <property type="project" value="UniProtKB-KW"/>
</dbReference>
<keyword evidence="5" id="KW-0560">Oxidoreductase</keyword>
<dbReference type="GO" id="GO:0008270">
    <property type="term" value="F:zinc ion binding"/>
    <property type="evidence" value="ECO:0007669"/>
    <property type="project" value="InterPro"/>
</dbReference>
<feature type="domain" description="Alcohol dehydrogenase-like N-terminal" evidence="8">
    <location>
        <begin position="95"/>
        <end position="199"/>
    </location>
</feature>
<comment type="caution">
    <text evidence="9">The sequence shown here is derived from an EMBL/GenBank/DDBJ whole genome shotgun (WGS) entry which is preliminary data.</text>
</comment>
<organism evidence="9 10">
    <name type="scientific">[Emmonsia] crescens</name>
    <dbReference type="NCBI Taxonomy" id="73230"/>
    <lineage>
        <taxon>Eukaryota</taxon>
        <taxon>Fungi</taxon>
        <taxon>Dikarya</taxon>
        <taxon>Ascomycota</taxon>
        <taxon>Pezizomycotina</taxon>
        <taxon>Eurotiomycetes</taxon>
        <taxon>Eurotiomycetidae</taxon>
        <taxon>Onygenales</taxon>
        <taxon>Ajellomycetaceae</taxon>
        <taxon>Emergomyces</taxon>
    </lineage>
</organism>
<evidence type="ECO:0000256" key="2">
    <source>
        <dbReference type="ARBA" id="ARBA00008072"/>
    </source>
</evidence>
<dbReference type="EMBL" id="PDND01000360">
    <property type="protein sequence ID" value="PGH28624.1"/>
    <property type="molecule type" value="Genomic_DNA"/>
</dbReference>
<dbReference type="PANTHER" id="PTHR42813:SF4">
    <property type="entry name" value="NADP-DEPENDENT ISOPROPANOL DEHYDROGENASE"/>
    <property type="match status" value="1"/>
</dbReference>
<dbReference type="InterPro" id="IPR011032">
    <property type="entry name" value="GroES-like_sf"/>
</dbReference>